<evidence type="ECO:0000313" key="2">
    <source>
        <dbReference type="EMBL" id="CAL4108761.1"/>
    </source>
</evidence>
<organism evidence="2 3">
    <name type="scientific">Meganyctiphanes norvegica</name>
    <name type="common">Northern krill</name>
    <name type="synonym">Thysanopoda norvegica</name>
    <dbReference type="NCBI Taxonomy" id="48144"/>
    <lineage>
        <taxon>Eukaryota</taxon>
        <taxon>Metazoa</taxon>
        <taxon>Ecdysozoa</taxon>
        <taxon>Arthropoda</taxon>
        <taxon>Crustacea</taxon>
        <taxon>Multicrustacea</taxon>
        <taxon>Malacostraca</taxon>
        <taxon>Eumalacostraca</taxon>
        <taxon>Eucarida</taxon>
        <taxon>Euphausiacea</taxon>
        <taxon>Euphausiidae</taxon>
        <taxon>Meganyctiphanes</taxon>
    </lineage>
</organism>
<feature type="non-terminal residue" evidence="2">
    <location>
        <position position="107"/>
    </location>
</feature>
<protein>
    <submittedName>
        <fullName evidence="2">Uncharacterized protein</fullName>
    </submittedName>
</protein>
<keyword evidence="1" id="KW-1133">Transmembrane helix</keyword>
<dbReference type="Proteomes" id="UP001497623">
    <property type="component" value="Unassembled WGS sequence"/>
</dbReference>
<feature type="non-terminal residue" evidence="2">
    <location>
        <position position="1"/>
    </location>
</feature>
<sequence length="107" mass="12004">PDTCQCFWDGMAGHCKPATGSCLHTRPNGNEAREYCSNSPSKSDCDTRKWPHPYYNGPRLHPYWCGWSAGLILGPSLITNAILLISFLYQMKYQQHFITAGLPNIAN</sequence>
<accession>A0AAV2R0D3</accession>
<keyword evidence="3" id="KW-1185">Reference proteome</keyword>
<reference evidence="2 3" key="1">
    <citation type="submission" date="2024-05" db="EMBL/GenBank/DDBJ databases">
        <authorList>
            <person name="Wallberg A."/>
        </authorList>
    </citation>
    <scope>NUCLEOTIDE SEQUENCE [LARGE SCALE GENOMIC DNA]</scope>
</reference>
<evidence type="ECO:0000256" key="1">
    <source>
        <dbReference type="SAM" id="Phobius"/>
    </source>
</evidence>
<proteinExistence type="predicted"/>
<comment type="caution">
    <text evidence="2">The sequence shown here is derived from an EMBL/GenBank/DDBJ whole genome shotgun (WGS) entry which is preliminary data.</text>
</comment>
<gene>
    <name evidence="2" type="ORF">MNOR_LOCUS18972</name>
</gene>
<evidence type="ECO:0000313" key="3">
    <source>
        <dbReference type="Proteomes" id="UP001497623"/>
    </source>
</evidence>
<keyword evidence="1" id="KW-0472">Membrane</keyword>
<name>A0AAV2R0D3_MEGNR</name>
<dbReference type="EMBL" id="CAXKWB010013848">
    <property type="protein sequence ID" value="CAL4108761.1"/>
    <property type="molecule type" value="Genomic_DNA"/>
</dbReference>
<dbReference type="AlphaFoldDB" id="A0AAV2R0D3"/>
<keyword evidence="1" id="KW-0812">Transmembrane</keyword>
<feature type="transmembrane region" description="Helical" evidence="1">
    <location>
        <begin position="67"/>
        <end position="89"/>
    </location>
</feature>